<keyword evidence="9 18" id="KW-0418">Kinase</keyword>
<comment type="catalytic activity">
    <reaction evidence="14">
        <text>L-seryl-[protein] + ATP = O-phospho-L-seryl-[protein] + ADP + H(+)</text>
        <dbReference type="Rhea" id="RHEA:17989"/>
        <dbReference type="Rhea" id="RHEA-COMP:9863"/>
        <dbReference type="Rhea" id="RHEA-COMP:11604"/>
        <dbReference type="ChEBI" id="CHEBI:15378"/>
        <dbReference type="ChEBI" id="CHEBI:29999"/>
        <dbReference type="ChEBI" id="CHEBI:30616"/>
        <dbReference type="ChEBI" id="CHEBI:83421"/>
        <dbReference type="ChEBI" id="CHEBI:456216"/>
        <dbReference type="EC" id="2.7.11.1"/>
    </reaction>
</comment>
<evidence type="ECO:0000256" key="2">
    <source>
        <dbReference type="ARBA" id="ARBA00011534"/>
    </source>
</evidence>
<evidence type="ECO:0000313" key="19">
    <source>
        <dbReference type="Proteomes" id="UP000029964"/>
    </source>
</evidence>
<accession>A0A086T0R5</accession>
<keyword evidence="19" id="KW-1185">Reference proteome</keyword>
<evidence type="ECO:0000259" key="17">
    <source>
        <dbReference type="PROSITE" id="PS50011"/>
    </source>
</evidence>
<dbReference type="InterPro" id="IPR051175">
    <property type="entry name" value="CLK_kinases"/>
</dbReference>
<dbReference type="Gene3D" id="1.10.510.10">
    <property type="entry name" value="Transferase(Phosphotransferase) domain 1"/>
    <property type="match status" value="1"/>
</dbReference>
<evidence type="ECO:0000256" key="9">
    <source>
        <dbReference type="ARBA" id="ARBA00022777"/>
    </source>
</evidence>
<evidence type="ECO:0000256" key="8">
    <source>
        <dbReference type="ARBA" id="ARBA00022741"/>
    </source>
</evidence>
<dbReference type="EC" id="2.7.11.1" evidence="3"/>
<dbReference type="Gene3D" id="3.30.200.20">
    <property type="entry name" value="Phosphorylase Kinase, domain 1"/>
    <property type="match status" value="1"/>
</dbReference>
<comment type="caution">
    <text evidence="18">The sequence shown here is derived from an EMBL/GenBank/DDBJ whole genome shotgun (WGS) entry which is preliminary data.</text>
</comment>
<feature type="binding site" evidence="15">
    <location>
        <position position="121"/>
    </location>
    <ligand>
        <name>ATP</name>
        <dbReference type="ChEBI" id="CHEBI:30616"/>
    </ligand>
</feature>
<reference evidence="19" key="1">
    <citation type="journal article" date="2014" name="Genome Announc.">
        <title>Genome sequence and annotation of Acremonium chrysogenum, producer of the beta-lactam antibiotic cephalosporin C.</title>
        <authorList>
            <person name="Terfehr D."/>
            <person name="Dahlmann T.A."/>
            <person name="Specht T."/>
            <person name="Zadra I."/>
            <person name="Kuernsteiner H."/>
            <person name="Kueck U."/>
        </authorList>
    </citation>
    <scope>NUCLEOTIDE SEQUENCE [LARGE SCALE GENOMIC DNA]</scope>
    <source>
        <strain evidence="19">ATCC 11550 / CBS 779.69 / DSM 880 / IAM 14645 / JCM 23072 / IMI 49137</strain>
    </source>
</reference>
<gene>
    <name evidence="18" type="ORF">ACRE_062970</name>
</gene>
<dbReference type="PROSITE" id="PS00107">
    <property type="entry name" value="PROTEIN_KINASE_ATP"/>
    <property type="match status" value="1"/>
</dbReference>
<keyword evidence="7" id="KW-0808">Transferase</keyword>
<dbReference type="InterPro" id="IPR017441">
    <property type="entry name" value="Protein_kinase_ATP_BS"/>
</dbReference>
<evidence type="ECO:0000256" key="13">
    <source>
        <dbReference type="ARBA" id="ARBA00047899"/>
    </source>
</evidence>
<evidence type="ECO:0000256" key="4">
    <source>
        <dbReference type="ARBA" id="ARBA00013948"/>
    </source>
</evidence>
<keyword evidence="8 15" id="KW-0547">Nucleotide-binding</keyword>
<evidence type="ECO:0000256" key="10">
    <source>
        <dbReference type="ARBA" id="ARBA00022840"/>
    </source>
</evidence>
<dbReference type="PROSITE" id="PS00109">
    <property type="entry name" value="PROTEIN_KINASE_TYR"/>
    <property type="match status" value="1"/>
</dbReference>
<dbReference type="InterPro" id="IPR008266">
    <property type="entry name" value="Tyr_kinase_AS"/>
</dbReference>
<dbReference type="PANTHER" id="PTHR45646">
    <property type="entry name" value="SERINE/THREONINE-PROTEIN KINASE DOA-RELATED"/>
    <property type="match status" value="1"/>
</dbReference>
<evidence type="ECO:0000256" key="7">
    <source>
        <dbReference type="ARBA" id="ARBA00022679"/>
    </source>
</evidence>
<comment type="catalytic activity">
    <reaction evidence="13">
        <text>L-threonyl-[protein] + ATP = O-phospho-L-threonyl-[protein] + ADP + H(+)</text>
        <dbReference type="Rhea" id="RHEA:46608"/>
        <dbReference type="Rhea" id="RHEA-COMP:11060"/>
        <dbReference type="Rhea" id="RHEA-COMP:11605"/>
        <dbReference type="ChEBI" id="CHEBI:15378"/>
        <dbReference type="ChEBI" id="CHEBI:30013"/>
        <dbReference type="ChEBI" id="CHEBI:30616"/>
        <dbReference type="ChEBI" id="CHEBI:61977"/>
        <dbReference type="ChEBI" id="CHEBI:456216"/>
        <dbReference type="EC" id="2.7.11.1"/>
    </reaction>
</comment>
<dbReference type="GO" id="GO:0005634">
    <property type="term" value="C:nucleus"/>
    <property type="evidence" value="ECO:0007669"/>
    <property type="project" value="TreeGrafter"/>
</dbReference>
<evidence type="ECO:0000256" key="14">
    <source>
        <dbReference type="ARBA" id="ARBA00048679"/>
    </source>
</evidence>
<dbReference type="OrthoDB" id="5979581at2759"/>
<keyword evidence="10 15" id="KW-0067">ATP-binding</keyword>
<dbReference type="STRING" id="857340.A0A086T0R5"/>
<feature type="domain" description="Protein kinase" evidence="17">
    <location>
        <begin position="90"/>
        <end position="469"/>
    </location>
</feature>
<evidence type="ECO:0000256" key="5">
    <source>
        <dbReference type="ARBA" id="ARBA00019973"/>
    </source>
</evidence>
<dbReference type="GO" id="GO:0043484">
    <property type="term" value="P:regulation of RNA splicing"/>
    <property type="evidence" value="ECO:0007669"/>
    <property type="project" value="TreeGrafter"/>
</dbReference>
<evidence type="ECO:0000313" key="18">
    <source>
        <dbReference type="EMBL" id="KFH42947.1"/>
    </source>
</evidence>
<dbReference type="GO" id="GO:0005524">
    <property type="term" value="F:ATP binding"/>
    <property type="evidence" value="ECO:0007669"/>
    <property type="project" value="UniProtKB-UniRule"/>
</dbReference>
<evidence type="ECO:0000256" key="16">
    <source>
        <dbReference type="SAM" id="MobiDB-lite"/>
    </source>
</evidence>
<dbReference type="Pfam" id="PF00069">
    <property type="entry name" value="Pkinase"/>
    <property type="match status" value="2"/>
</dbReference>
<dbReference type="PROSITE" id="PS50011">
    <property type="entry name" value="PROTEIN_KINASE_DOM"/>
    <property type="match status" value="1"/>
</dbReference>
<dbReference type="Proteomes" id="UP000029964">
    <property type="component" value="Unassembled WGS sequence"/>
</dbReference>
<dbReference type="AlphaFoldDB" id="A0A086T0R5"/>
<evidence type="ECO:0000256" key="6">
    <source>
        <dbReference type="ARBA" id="ARBA00022527"/>
    </source>
</evidence>
<evidence type="ECO:0000256" key="11">
    <source>
        <dbReference type="ARBA" id="ARBA00030980"/>
    </source>
</evidence>
<dbReference type="EMBL" id="JPKY01000081">
    <property type="protein sequence ID" value="KFH42947.1"/>
    <property type="molecule type" value="Genomic_DNA"/>
</dbReference>
<comment type="function">
    <text evidence="1">Component of the EKC/KEOPS complex that is required for the formation of a threonylcarbamoyl group on adenosine at position 37 (t(6)A37) in tRNAs that read codons beginning with adenine. The complex is probably involved in the transfer of the threonylcarbamoyl moiety of threonylcarbamoyl-AMP (TC-AMP) to the N6 group of A37. BUD32 has ATPase activity in the context of the EKC/KEOPS complex and likely plays a supporting role to the catalytic subunit KAE1. The EKC/KEOPS complex also promotes both telomere uncapping and telomere elongation. The complex is required for efficient recruitment of transcriptional coactivators.</text>
</comment>
<name>A0A086T0R5_HAPC1</name>
<dbReference type="GO" id="GO:0004674">
    <property type="term" value="F:protein serine/threonine kinase activity"/>
    <property type="evidence" value="ECO:0007669"/>
    <property type="project" value="UniProtKB-KW"/>
</dbReference>
<dbReference type="InterPro" id="IPR000719">
    <property type="entry name" value="Prot_kinase_dom"/>
</dbReference>
<dbReference type="SUPFAM" id="SSF56112">
    <property type="entry name" value="Protein kinase-like (PK-like)"/>
    <property type="match status" value="1"/>
</dbReference>
<evidence type="ECO:0000256" key="3">
    <source>
        <dbReference type="ARBA" id="ARBA00012513"/>
    </source>
</evidence>
<dbReference type="PANTHER" id="PTHR45646:SF11">
    <property type="entry name" value="SERINE_THREONINE-PROTEIN KINASE DOA"/>
    <property type="match status" value="1"/>
</dbReference>
<comment type="subunit">
    <text evidence="2">Component of the EKC/KEOPS complex composed of at least BUD32, CGI121, GON7, KAE1 and PCC1; the whole complex dimerizes.</text>
</comment>
<evidence type="ECO:0000256" key="1">
    <source>
        <dbReference type="ARBA" id="ARBA00003747"/>
    </source>
</evidence>
<feature type="region of interest" description="Disordered" evidence="16">
    <location>
        <begin position="378"/>
        <end position="402"/>
    </location>
</feature>
<evidence type="ECO:0000256" key="15">
    <source>
        <dbReference type="PROSITE-ProRule" id="PRU10141"/>
    </source>
</evidence>
<evidence type="ECO:0000256" key="12">
    <source>
        <dbReference type="ARBA" id="ARBA00033194"/>
    </source>
</evidence>
<dbReference type="InterPro" id="IPR011009">
    <property type="entry name" value="Kinase-like_dom_sf"/>
</dbReference>
<keyword evidence="6" id="KW-0723">Serine/threonine-protein kinase</keyword>
<protein>
    <recommendedName>
        <fullName evidence="5">EKC/KEOPS complex subunit BUD32</fullName>
        <ecNumber evidence="3">2.7.11.1</ecNumber>
    </recommendedName>
    <alternativeName>
        <fullName evidence="11 12">Atypical Serine/threonine protein kinase BUD32</fullName>
    </alternativeName>
    <alternativeName>
        <fullName evidence="4">EKC/KEOPS complex subunit bud32</fullName>
    </alternativeName>
</protein>
<proteinExistence type="predicted"/>
<sequence>MSTPQRWTRPERPPRVTKPPVRVTKPPIRVTKPPIRVTRTAVPDFPQAADHLWRRLYIRGVDDDLERLHGFRPGGYHPIHLHDVLHDGQYRVIHKLGHGGFATVWLCRDQHFDKPACVAIKILVASETESDSRELLSVAKLKREGLFGQHLCLPMKQFVSQSPNGSHVCLVYPVLGPVVQDAASIFGRESDGIGILQRISRQVVEGLATLHKRGICHGDFRPSNILLGLQGLDGLDEEEVLSLLGEPEKINIYIREDSRPTPEIPYAPKYLVYPVDFGAIDHSVISPHAQIIDFGQSFDISQRPLPSTFGVPANYAAPEVILDSSGSTAMDIWSLGCALYEIRLGRRLFDVFQLVGLRKEDYVGEIASLLGEPPEPWTEYLSESGDESAPSTSDLSDDRDIKPQVNCGRSIQEKLASCHDCTGKECAHPRFQLISETEAEALADLLQKLLRYRPKDRLRAQDMLEHAWFQTQY</sequence>
<organism evidence="18 19">
    <name type="scientific">Hapsidospora chrysogenum (strain ATCC 11550 / CBS 779.69 / DSM 880 / IAM 14645 / JCM 23072 / IMI 49137)</name>
    <name type="common">Acremonium chrysogenum</name>
    <dbReference type="NCBI Taxonomy" id="857340"/>
    <lineage>
        <taxon>Eukaryota</taxon>
        <taxon>Fungi</taxon>
        <taxon>Dikarya</taxon>
        <taxon>Ascomycota</taxon>
        <taxon>Pezizomycotina</taxon>
        <taxon>Sordariomycetes</taxon>
        <taxon>Hypocreomycetidae</taxon>
        <taxon>Hypocreales</taxon>
        <taxon>Bionectriaceae</taxon>
        <taxon>Hapsidospora</taxon>
    </lineage>
</organism>
<dbReference type="HOGENOM" id="CLU_000288_81_2_1"/>